<dbReference type="EMBL" id="FUYE01000007">
    <property type="protein sequence ID" value="SKA97093.1"/>
    <property type="molecule type" value="Genomic_DNA"/>
</dbReference>
<protein>
    <recommendedName>
        <fullName evidence="3">Magnesium transport protein CorA</fullName>
    </recommendedName>
</protein>
<dbReference type="FunFam" id="1.20.58.340:FF:000001">
    <property type="entry name" value="Magnesium transport protein CorA"/>
    <property type="match status" value="1"/>
</dbReference>
<dbReference type="GO" id="GO:0015095">
    <property type="term" value="F:magnesium ion transmembrane transporter activity"/>
    <property type="evidence" value="ECO:0007669"/>
    <property type="project" value="TreeGrafter"/>
</dbReference>
<feature type="transmembrane region" description="Helical" evidence="13">
    <location>
        <begin position="267"/>
        <end position="287"/>
    </location>
</feature>
<dbReference type="SUPFAM" id="SSF144083">
    <property type="entry name" value="Magnesium transport protein CorA, transmembrane region"/>
    <property type="match status" value="1"/>
</dbReference>
<dbReference type="Proteomes" id="UP000190774">
    <property type="component" value="Unassembled WGS sequence"/>
</dbReference>
<evidence type="ECO:0000313" key="14">
    <source>
        <dbReference type="EMBL" id="SKA97093.1"/>
    </source>
</evidence>
<evidence type="ECO:0000256" key="3">
    <source>
        <dbReference type="ARBA" id="ARBA00019439"/>
    </source>
</evidence>
<evidence type="ECO:0000256" key="9">
    <source>
        <dbReference type="ARBA" id="ARBA00022989"/>
    </source>
</evidence>
<evidence type="ECO:0000256" key="13">
    <source>
        <dbReference type="SAM" id="Phobius"/>
    </source>
</evidence>
<keyword evidence="6" id="KW-0997">Cell inner membrane</keyword>
<dbReference type="GO" id="GO:0005886">
    <property type="term" value="C:plasma membrane"/>
    <property type="evidence" value="ECO:0007669"/>
    <property type="project" value="UniProtKB-SubCell"/>
</dbReference>
<evidence type="ECO:0000313" key="15">
    <source>
        <dbReference type="Proteomes" id="UP000190774"/>
    </source>
</evidence>
<dbReference type="Gene3D" id="1.20.58.340">
    <property type="entry name" value="Magnesium transport protein CorA, transmembrane region"/>
    <property type="match status" value="2"/>
</dbReference>
<dbReference type="Pfam" id="PF01544">
    <property type="entry name" value="CorA"/>
    <property type="match status" value="1"/>
</dbReference>
<dbReference type="GO" id="GO:0015099">
    <property type="term" value="F:nickel cation transmembrane transporter activity"/>
    <property type="evidence" value="ECO:0007669"/>
    <property type="project" value="TreeGrafter"/>
</dbReference>
<dbReference type="RefSeq" id="WP_078813737.1">
    <property type="nucleotide sequence ID" value="NZ_FUYE01000007.1"/>
</dbReference>
<proteinExistence type="inferred from homology"/>
<evidence type="ECO:0000256" key="5">
    <source>
        <dbReference type="ARBA" id="ARBA00022475"/>
    </source>
</evidence>
<dbReference type="PANTHER" id="PTHR47685:SF1">
    <property type="entry name" value="MAGNESIUM TRANSPORT PROTEIN CORA"/>
    <property type="match status" value="1"/>
</dbReference>
<dbReference type="OrthoDB" id="9803416at2"/>
<evidence type="ECO:0000256" key="1">
    <source>
        <dbReference type="ARBA" id="ARBA00004429"/>
    </source>
</evidence>
<keyword evidence="8" id="KW-0460">Magnesium</keyword>
<dbReference type="AlphaFoldDB" id="A0A1T4Y615"/>
<dbReference type="InterPro" id="IPR045861">
    <property type="entry name" value="CorA_cytoplasmic_dom"/>
</dbReference>
<dbReference type="InterPro" id="IPR045863">
    <property type="entry name" value="CorA_TM1_TM2"/>
</dbReference>
<evidence type="ECO:0000256" key="2">
    <source>
        <dbReference type="ARBA" id="ARBA00009765"/>
    </source>
</evidence>
<sequence length="325" mass="37233">MVRLITQQGQLFDWQDEKVRPFPDNLVFLDLLNPSRAEELEAESWLEHQLPTREEMQEIEESSRLYSEQGALYMTAWIPVGLDSPDPDTTAITFVLAPDCLTTVRYADPMAFRLIVDQVRRQCACPMSSDAVFLTLCELIVARIADALQLVESDLKKIGRDVFSLNPHKANATVEKDLGDVVRTLGRRSALVANLRESLVSVNRMLQYFLNNAATWMRSDLAAQFRSVMRDVKSLDDYTNQQQQEMTFLLESTLGLINIQQNQIIKIFTIASVLFMPPTLIASIYGMNFEHMPELKFPWAYPVVICLLVVSALIPIWWFKRKKLL</sequence>
<evidence type="ECO:0000256" key="12">
    <source>
        <dbReference type="ARBA" id="ARBA00034269"/>
    </source>
</evidence>
<name>A0A1T4Y615_9BACT</name>
<evidence type="ECO:0000256" key="4">
    <source>
        <dbReference type="ARBA" id="ARBA00022448"/>
    </source>
</evidence>
<keyword evidence="7 13" id="KW-0812">Transmembrane</keyword>
<keyword evidence="9 13" id="KW-1133">Transmembrane helix</keyword>
<dbReference type="PANTHER" id="PTHR47685">
    <property type="entry name" value="MAGNESIUM TRANSPORT PROTEIN CORA"/>
    <property type="match status" value="1"/>
</dbReference>
<evidence type="ECO:0000256" key="8">
    <source>
        <dbReference type="ARBA" id="ARBA00022842"/>
    </source>
</evidence>
<accession>A0A1T4Y615</accession>
<dbReference type="GO" id="GO:0015087">
    <property type="term" value="F:cobalt ion transmembrane transporter activity"/>
    <property type="evidence" value="ECO:0007669"/>
    <property type="project" value="TreeGrafter"/>
</dbReference>
<evidence type="ECO:0000256" key="7">
    <source>
        <dbReference type="ARBA" id="ARBA00022692"/>
    </source>
</evidence>
<dbReference type="SUPFAM" id="SSF143865">
    <property type="entry name" value="CorA soluble domain-like"/>
    <property type="match status" value="1"/>
</dbReference>
<organism evidence="14 15">
    <name type="scientific">Prosthecobacter debontii</name>
    <dbReference type="NCBI Taxonomy" id="48467"/>
    <lineage>
        <taxon>Bacteria</taxon>
        <taxon>Pseudomonadati</taxon>
        <taxon>Verrucomicrobiota</taxon>
        <taxon>Verrucomicrobiia</taxon>
        <taxon>Verrucomicrobiales</taxon>
        <taxon>Verrucomicrobiaceae</taxon>
        <taxon>Prosthecobacter</taxon>
    </lineage>
</organism>
<keyword evidence="11 13" id="KW-0472">Membrane</keyword>
<feature type="transmembrane region" description="Helical" evidence="13">
    <location>
        <begin position="299"/>
        <end position="319"/>
    </location>
</feature>
<evidence type="ECO:0000256" key="6">
    <source>
        <dbReference type="ARBA" id="ARBA00022519"/>
    </source>
</evidence>
<keyword evidence="10" id="KW-0406">Ion transport</keyword>
<gene>
    <name evidence="14" type="ORF">SAMN02745166_02543</name>
</gene>
<evidence type="ECO:0000256" key="11">
    <source>
        <dbReference type="ARBA" id="ARBA00023136"/>
    </source>
</evidence>
<keyword evidence="5" id="KW-1003">Cell membrane</keyword>
<comment type="catalytic activity">
    <reaction evidence="12">
        <text>Mg(2+)(in) = Mg(2+)(out)</text>
        <dbReference type="Rhea" id="RHEA:29827"/>
        <dbReference type="ChEBI" id="CHEBI:18420"/>
    </reaction>
</comment>
<reference evidence="15" key="1">
    <citation type="submission" date="2017-02" db="EMBL/GenBank/DDBJ databases">
        <authorList>
            <person name="Varghese N."/>
            <person name="Submissions S."/>
        </authorList>
    </citation>
    <scope>NUCLEOTIDE SEQUENCE [LARGE SCALE GENOMIC DNA]</scope>
    <source>
        <strain evidence="15">ATCC 700200</strain>
    </source>
</reference>
<dbReference type="InterPro" id="IPR050829">
    <property type="entry name" value="CorA_MIT"/>
</dbReference>
<keyword evidence="4" id="KW-0813">Transport</keyword>
<keyword evidence="15" id="KW-1185">Reference proteome</keyword>
<comment type="similarity">
    <text evidence="2">Belongs to the CorA metal ion transporter (MIT) (TC 1.A.35) family.</text>
</comment>
<dbReference type="InterPro" id="IPR002523">
    <property type="entry name" value="MgTranspt_CorA/ZnTranspt_ZntB"/>
</dbReference>
<evidence type="ECO:0000256" key="10">
    <source>
        <dbReference type="ARBA" id="ARBA00023065"/>
    </source>
</evidence>
<comment type="subcellular location">
    <subcellularLocation>
        <location evidence="1">Cell inner membrane</location>
        <topology evidence="1">Multi-pass membrane protein</topology>
    </subcellularLocation>
</comment>
<dbReference type="CDD" id="cd12837">
    <property type="entry name" value="EcCorA-like_u1"/>
    <property type="match status" value="1"/>
</dbReference>